<evidence type="ECO:0000313" key="2">
    <source>
        <dbReference type="EMBL" id="CAB4219653.1"/>
    </source>
</evidence>
<sequence>MTTAMMYPCDRGTGMPSGWHNFEGKNGIICCTWCGAVPK</sequence>
<protein>
    <submittedName>
        <fullName evidence="1">Uncharacterized protein</fullName>
    </submittedName>
</protein>
<organism evidence="1">
    <name type="scientific">uncultured Caudovirales phage</name>
    <dbReference type="NCBI Taxonomy" id="2100421"/>
    <lineage>
        <taxon>Viruses</taxon>
        <taxon>Duplodnaviria</taxon>
        <taxon>Heunggongvirae</taxon>
        <taxon>Uroviricota</taxon>
        <taxon>Caudoviricetes</taxon>
        <taxon>Peduoviridae</taxon>
        <taxon>Maltschvirus</taxon>
        <taxon>Maltschvirus maltsch</taxon>
    </lineage>
</organism>
<proteinExistence type="predicted"/>
<reference evidence="1" key="1">
    <citation type="submission" date="2020-05" db="EMBL/GenBank/DDBJ databases">
        <authorList>
            <person name="Chiriac C."/>
            <person name="Salcher M."/>
            <person name="Ghai R."/>
            <person name="Kavagutti S V."/>
        </authorList>
    </citation>
    <scope>NUCLEOTIDE SEQUENCE</scope>
</reference>
<evidence type="ECO:0000313" key="1">
    <source>
        <dbReference type="EMBL" id="CAB4215022.1"/>
    </source>
</evidence>
<gene>
    <name evidence="1" type="ORF">UFOVP1467_50</name>
    <name evidence="2" type="ORF">UFOVP1616_34</name>
</gene>
<accession>A0A6J5SKD2</accession>
<name>A0A6J5SKD2_9CAUD</name>
<dbReference type="EMBL" id="LR797480">
    <property type="protein sequence ID" value="CAB4219653.1"/>
    <property type="molecule type" value="Genomic_DNA"/>
</dbReference>
<dbReference type="EMBL" id="LR797420">
    <property type="protein sequence ID" value="CAB4215022.1"/>
    <property type="molecule type" value="Genomic_DNA"/>
</dbReference>